<evidence type="ECO:0000313" key="3">
    <source>
        <dbReference type="EMBL" id="MFD2262665.1"/>
    </source>
</evidence>
<dbReference type="Gene3D" id="3.50.50.60">
    <property type="entry name" value="FAD/NAD(P)-binding domain"/>
    <property type="match status" value="1"/>
</dbReference>
<proteinExistence type="predicted"/>
<evidence type="ECO:0000313" key="4">
    <source>
        <dbReference type="Proteomes" id="UP001597295"/>
    </source>
</evidence>
<dbReference type="PANTHER" id="PTHR13847">
    <property type="entry name" value="SARCOSINE DEHYDROGENASE-RELATED"/>
    <property type="match status" value="1"/>
</dbReference>
<dbReference type="InterPro" id="IPR036188">
    <property type="entry name" value="FAD/NAD-bd_sf"/>
</dbReference>
<protein>
    <submittedName>
        <fullName evidence="3">NAD(P)/FAD-dependent oxidoreductase</fullName>
        <ecNumber evidence="3">1.-.-.-</ecNumber>
    </submittedName>
</protein>
<feature type="domain" description="FAD dependent oxidoreductase" evidence="2">
    <location>
        <begin position="55"/>
        <end position="406"/>
    </location>
</feature>
<dbReference type="GO" id="GO:0016491">
    <property type="term" value="F:oxidoreductase activity"/>
    <property type="evidence" value="ECO:0007669"/>
    <property type="project" value="UniProtKB-KW"/>
</dbReference>
<dbReference type="SUPFAM" id="SSF51905">
    <property type="entry name" value="FAD/NAD(P)-binding domain"/>
    <property type="match status" value="1"/>
</dbReference>
<evidence type="ECO:0000256" key="1">
    <source>
        <dbReference type="ARBA" id="ARBA00023002"/>
    </source>
</evidence>
<dbReference type="PANTHER" id="PTHR13847:SF281">
    <property type="entry name" value="FAD DEPENDENT OXIDOREDUCTASE DOMAIN-CONTAINING PROTEIN"/>
    <property type="match status" value="1"/>
</dbReference>
<accession>A0ABW5DQ72</accession>
<gene>
    <name evidence="3" type="ORF">ACFSM5_07175</name>
</gene>
<dbReference type="EMBL" id="JBHUIP010000005">
    <property type="protein sequence ID" value="MFD2262665.1"/>
    <property type="molecule type" value="Genomic_DNA"/>
</dbReference>
<reference evidence="4" key="1">
    <citation type="journal article" date="2019" name="Int. J. Syst. Evol. Microbiol.">
        <title>The Global Catalogue of Microorganisms (GCM) 10K type strain sequencing project: providing services to taxonomists for standard genome sequencing and annotation.</title>
        <authorList>
            <consortium name="The Broad Institute Genomics Platform"/>
            <consortium name="The Broad Institute Genome Sequencing Center for Infectious Disease"/>
            <person name="Wu L."/>
            <person name="Ma J."/>
        </authorList>
    </citation>
    <scope>NUCLEOTIDE SEQUENCE [LARGE SCALE GENOMIC DNA]</scope>
    <source>
        <strain evidence="4">CGMCC 1.19062</strain>
    </source>
</reference>
<name>A0ABW5DQ72_9PROT</name>
<keyword evidence="1 3" id="KW-0560">Oxidoreductase</keyword>
<comment type="caution">
    <text evidence="3">The sequence shown here is derived from an EMBL/GenBank/DDBJ whole genome shotgun (WGS) entry which is preliminary data.</text>
</comment>
<organism evidence="3 4">
    <name type="scientific">Lacibacterium aquatile</name>
    <dbReference type="NCBI Taxonomy" id="1168082"/>
    <lineage>
        <taxon>Bacteria</taxon>
        <taxon>Pseudomonadati</taxon>
        <taxon>Pseudomonadota</taxon>
        <taxon>Alphaproteobacteria</taxon>
        <taxon>Rhodospirillales</taxon>
        <taxon>Rhodospirillaceae</taxon>
    </lineage>
</organism>
<dbReference type="RefSeq" id="WP_379875629.1">
    <property type="nucleotide sequence ID" value="NZ_JBHUIP010000005.1"/>
</dbReference>
<sequence length="450" mass="47969">MRSKLSFRLSDISRSPTILQAEAHISTVSDSANFYISSLPTPAPRSSLDGNLEVDVAILGGGFAGVSTALHLAERGLSVALLEAKTVGFGASGRNGGQVLPGLSAGLDGIAKRNGMKVARALWDESVEAVDLVRRLTQRHGISCDLTEGAVTLAVKPKHFKGFTEEKAWLEGEFGYGGLEVWSPEEARVVVRSQRYCGGLYDPRAPHLHPLAFVRGLAFAAETAGARIFENSPVTAIEMDRPVKRLLTGKGAMSARTLVLAGNAYIGKLVPWAAARMMPVASCIVATEPLGSRIGDLLTKSISACDANIVLDYFRPTPDGRLLFGGLANYSGREPSDIAGVLGRRMRHVFPQLAQTRITHAWGGLIDISLYREPLIGAMKDQVFVMQGFSGHGVALATLSGQRVAATILGDEAALSPYDALPRPSFPGGPLRTLGLVLGMAMLKMKDRWA</sequence>
<dbReference type="Proteomes" id="UP001597295">
    <property type="component" value="Unassembled WGS sequence"/>
</dbReference>
<dbReference type="Pfam" id="PF01266">
    <property type="entry name" value="DAO"/>
    <property type="match status" value="1"/>
</dbReference>
<dbReference type="InterPro" id="IPR006076">
    <property type="entry name" value="FAD-dep_OxRdtase"/>
</dbReference>
<keyword evidence="4" id="KW-1185">Reference proteome</keyword>
<dbReference type="EC" id="1.-.-.-" evidence="3"/>
<evidence type="ECO:0000259" key="2">
    <source>
        <dbReference type="Pfam" id="PF01266"/>
    </source>
</evidence>
<dbReference type="Gene3D" id="3.30.9.10">
    <property type="entry name" value="D-Amino Acid Oxidase, subunit A, domain 2"/>
    <property type="match status" value="1"/>
</dbReference>